<dbReference type="InterPro" id="IPR046554">
    <property type="entry name" value="DUF6708"/>
</dbReference>
<dbReference type="EMBL" id="WNDS01000001">
    <property type="protein sequence ID" value="KAF1016763.1"/>
    <property type="molecule type" value="Genomic_DNA"/>
</dbReference>
<accession>A0A7V8FIN9</accession>
<keyword evidence="1" id="KW-0472">Membrane</keyword>
<comment type="caution">
    <text evidence="3">The sequence shown here is derived from an EMBL/GenBank/DDBJ whole genome shotgun (WGS) entry which is preliminary data.</text>
</comment>
<feature type="transmembrane region" description="Helical" evidence="1">
    <location>
        <begin position="178"/>
        <end position="198"/>
    </location>
</feature>
<dbReference type="Pfam" id="PF20455">
    <property type="entry name" value="DUF6708"/>
    <property type="match status" value="1"/>
</dbReference>
<sequence length="248" mass="28121">MTITELVMLLILLSLIQSDWVGYRAEPVLFDCRARRVHIFKSLALPWWQWCWNIFARPRCEVQSYDWDCVSAEVVSYTIFTGQVPRREASLVLTIADRPGSPVEIQRVGVGPSFGFGNQSGPVERWEYIRRMMEGNGPVWTSGESRYQDFAVRLGEALTIAQPLIGPGSHQYWKKGPAMWLLGTVSLVALPLTAFIGLNRYLSYRLQRTPKWPTEIRQSVGAGPFTDAALRERLAIEKGAGAGKEYRR</sequence>
<gene>
    <name evidence="3" type="ORF">GAK31_00021</name>
</gene>
<evidence type="ECO:0000313" key="4">
    <source>
        <dbReference type="Proteomes" id="UP000487117"/>
    </source>
</evidence>
<dbReference type="Proteomes" id="UP000487117">
    <property type="component" value="Unassembled WGS sequence"/>
</dbReference>
<feature type="domain" description="DUF6708" evidence="2">
    <location>
        <begin position="7"/>
        <end position="218"/>
    </location>
</feature>
<proteinExistence type="predicted"/>
<protein>
    <recommendedName>
        <fullName evidence="2">DUF6708 domain-containing protein</fullName>
    </recommendedName>
</protein>
<evidence type="ECO:0000313" key="3">
    <source>
        <dbReference type="EMBL" id="KAF1016763.1"/>
    </source>
</evidence>
<evidence type="ECO:0000259" key="2">
    <source>
        <dbReference type="Pfam" id="PF20455"/>
    </source>
</evidence>
<dbReference type="AlphaFoldDB" id="A0A7V8FIN9"/>
<evidence type="ECO:0000256" key="1">
    <source>
        <dbReference type="SAM" id="Phobius"/>
    </source>
</evidence>
<name>A0A7V8FIN9_STEMA</name>
<organism evidence="3 4">
    <name type="scientific">Stenotrophomonas maltophilia</name>
    <name type="common">Pseudomonas maltophilia</name>
    <name type="synonym">Xanthomonas maltophilia</name>
    <dbReference type="NCBI Taxonomy" id="40324"/>
    <lineage>
        <taxon>Bacteria</taxon>
        <taxon>Pseudomonadati</taxon>
        <taxon>Pseudomonadota</taxon>
        <taxon>Gammaproteobacteria</taxon>
        <taxon>Lysobacterales</taxon>
        <taxon>Lysobacteraceae</taxon>
        <taxon>Stenotrophomonas</taxon>
        <taxon>Stenotrophomonas maltophilia group</taxon>
    </lineage>
</organism>
<reference evidence="4" key="1">
    <citation type="journal article" date="2020" name="MBio">
        <title>Horizontal gene transfer to a defensive symbiont with a reduced genome amongst a multipartite beetle microbiome.</title>
        <authorList>
            <person name="Waterworth S.C."/>
            <person name="Florez L.V."/>
            <person name="Rees E.R."/>
            <person name="Hertweck C."/>
            <person name="Kaltenpoth M."/>
            <person name="Kwan J.C."/>
        </authorList>
    </citation>
    <scope>NUCLEOTIDE SEQUENCE [LARGE SCALE GENOMIC DNA]</scope>
</reference>
<keyword evidence="1" id="KW-1133">Transmembrane helix</keyword>
<keyword evidence="1" id="KW-0812">Transmembrane</keyword>